<name>A0AAP7LV78_9STAP</name>
<proteinExistence type="predicted"/>
<organism evidence="1 2">
    <name type="scientific">Staphylococcus equorum</name>
    <dbReference type="NCBI Taxonomy" id="246432"/>
    <lineage>
        <taxon>Bacteria</taxon>
        <taxon>Bacillati</taxon>
        <taxon>Bacillota</taxon>
        <taxon>Bacilli</taxon>
        <taxon>Bacillales</taxon>
        <taxon>Staphylococcaceae</taxon>
        <taxon>Staphylococcus</taxon>
    </lineage>
</organism>
<sequence>MSSRTAIFKEVAPNKFEGIYVHSDGYVEYTGEMLIKYYQEKNDILDVIREKKPITRIGSLKDVVNAYGDKEKYLEVNEDDLPKYTATHFVKGESEYRYYQAQSWEEIKDFNYSTHDQKGDVQGYVHKGEFIAYMGSGNNGYLYVQDINGEWFVSLEDESQREMTEFIPLEDEVERQSK</sequence>
<dbReference type="RefSeq" id="WP_069854244.1">
    <property type="nucleotide sequence ID" value="NZ_LNPX01000001.1"/>
</dbReference>
<gene>
    <name evidence="1" type="ORF">ASS94_00190</name>
</gene>
<evidence type="ECO:0000313" key="2">
    <source>
        <dbReference type="Proteomes" id="UP000095464"/>
    </source>
</evidence>
<dbReference type="Proteomes" id="UP000095464">
    <property type="component" value="Unassembled WGS sequence"/>
</dbReference>
<dbReference type="AlphaFoldDB" id="A0AAP7LV78"/>
<evidence type="ECO:0000313" key="1">
    <source>
        <dbReference type="EMBL" id="OEK59118.1"/>
    </source>
</evidence>
<dbReference type="EMBL" id="LNPX01000001">
    <property type="protein sequence ID" value="OEK59118.1"/>
    <property type="molecule type" value="Genomic_DNA"/>
</dbReference>
<reference evidence="2" key="1">
    <citation type="submission" date="2015-11" db="EMBL/GenBank/DDBJ databases">
        <title>Genomic diversity of Staphylococcus saprophyticus strains from urinary tract infections, animal surfaces, and fermented foods.</title>
        <authorList>
            <person name="Wolfe B.E."/>
        </authorList>
    </citation>
    <scope>NUCLEOTIDE SEQUENCE [LARGE SCALE GENOMIC DNA]</scope>
    <source>
        <strain evidence="2">738_7</strain>
    </source>
</reference>
<accession>A0AAP7LV78</accession>
<protein>
    <submittedName>
        <fullName evidence="1">Uncharacterized protein</fullName>
    </submittedName>
</protein>
<comment type="caution">
    <text evidence="1">The sequence shown here is derived from an EMBL/GenBank/DDBJ whole genome shotgun (WGS) entry which is preliminary data.</text>
</comment>